<sequence>MSADDSPSITEIIRQLRESVLKRIPRDHKQHHATETSLTNLYLRPDTKWGFVIVRAAYSPSNDKLWAQFLEIFRAHVEETLEVHDELDLFPRHEFTIIEDGATLGSADSYAARRAFRAWVANDLPQQLRDECLEELGGFAQEREEVEVPKRKFTRDWEGGETNDDTEEVGWMYMETSDYVDMYDRLTDEFAWHEHYQWPHRNWIENSSQYVNWGR</sequence>
<dbReference type="GeneID" id="19138161"/>
<accession>M2SZ15</accession>
<dbReference type="KEGG" id="bsc:COCSADRAFT_352529"/>
<dbReference type="Proteomes" id="UP000016934">
    <property type="component" value="Unassembled WGS sequence"/>
</dbReference>
<dbReference type="HOGENOM" id="CLU_072615_1_0_1"/>
<gene>
    <name evidence="1" type="ORF">COCSADRAFT_352529</name>
</gene>
<evidence type="ECO:0000313" key="1">
    <source>
        <dbReference type="EMBL" id="EMD67550.1"/>
    </source>
</evidence>
<dbReference type="eggNOG" id="ENOG502SSM9">
    <property type="taxonomic scope" value="Eukaryota"/>
</dbReference>
<protein>
    <submittedName>
        <fullName evidence="1">Uncharacterized protein</fullName>
    </submittedName>
</protein>
<evidence type="ECO:0000313" key="2">
    <source>
        <dbReference type="Proteomes" id="UP000016934"/>
    </source>
</evidence>
<name>M2SZ15_COCSN</name>
<dbReference type="OrthoDB" id="4424523at2759"/>
<dbReference type="AlphaFoldDB" id="M2SZ15"/>
<proteinExistence type="predicted"/>
<reference evidence="2" key="2">
    <citation type="journal article" date="2013" name="PLoS Genet.">
        <title>Comparative genome structure, secondary metabolite, and effector coding capacity across Cochliobolus pathogens.</title>
        <authorList>
            <person name="Condon B.J."/>
            <person name="Leng Y."/>
            <person name="Wu D."/>
            <person name="Bushley K.E."/>
            <person name="Ohm R.A."/>
            <person name="Otillar R."/>
            <person name="Martin J."/>
            <person name="Schackwitz W."/>
            <person name="Grimwood J."/>
            <person name="MohdZainudin N."/>
            <person name="Xue C."/>
            <person name="Wang R."/>
            <person name="Manning V.A."/>
            <person name="Dhillon B."/>
            <person name="Tu Z.J."/>
            <person name="Steffenson B.J."/>
            <person name="Salamov A."/>
            <person name="Sun H."/>
            <person name="Lowry S."/>
            <person name="LaButti K."/>
            <person name="Han J."/>
            <person name="Copeland A."/>
            <person name="Lindquist E."/>
            <person name="Barry K."/>
            <person name="Schmutz J."/>
            <person name="Baker S.E."/>
            <person name="Ciuffetti L.M."/>
            <person name="Grigoriev I.V."/>
            <person name="Zhong S."/>
            <person name="Turgeon B.G."/>
        </authorList>
    </citation>
    <scope>NUCLEOTIDE SEQUENCE [LARGE SCALE GENOMIC DNA]</scope>
    <source>
        <strain evidence="2">ND90Pr / ATCC 201652</strain>
    </source>
</reference>
<dbReference type="EMBL" id="KB445639">
    <property type="protein sequence ID" value="EMD67550.1"/>
    <property type="molecule type" value="Genomic_DNA"/>
</dbReference>
<reference evidence="1 2" key="1">
    <citation type="journal article" date="2012" name="PLoS Pathog.">
        <title>Diverse lifestyles and strategies of plant pathogenesis encoded in the genomes of eighteen Dothideomycetes fungi.</title>
        <authorList>
            <person name="Ohm R.A."/>
            <person name="Feau N."/>
            <person name="Henrissat B."/>
            <person name="Schoch C.L."/>
            <person name="Horwitz B.A."/>
            <person name="Barry K.W."/>
            <person name="Condon B.J."/>
            <person name="Copeland A.C."/>
            <person name="Dhillon B."/>
            <person name="Glaser F."/>
            <person name="Hesse C.N."/>
            <person name="Kosti I."/>
            <person name="LaButti K."/>
            <person name="Lindquist E.A."/>
            <person name="Lucas S."/>
            <person name="Salamov A.A."/>
            <person name="Bradshaw R.E."/>
            <person name="Ciuffetti L."/>
            <person name="Hamelin R.C."/>
            <person name="Kema G.H.J."/>
            <person name="Lawrence C."/>
            <person name="Scott J.A."/>
            <person name="Spatafora J.W."/>
            <person name="Turgeon B.G."/>
            <person name="de Wit P.J.G.M."/>
            <person name="Zhong S."/>
            <person name="Goodwin S.B."/>
            <person name="Grigoriev I.V."/>
        </authorList>
    </citation>
    <scope>NUCLEOTIDE SEQUENCE [LARGE SCALE GENOMIC DNA]</scope>
    <source>
        <strain evidence="2">ND90Pr / ATCC 201652</strain>
    </source>
</reference>
<organism evidence="1 2">
    <name type="scientific">Cochliobolus sativus (strain ND90Pr / ATCC 201652)</name>
    <name type="common">Common root rot and spot blotch fungus</name>
    <name type="synonym">Bipolaris sorokiniana</name>
    <dbReference type="NCBI Taxonomy" id="665912"/>
    <lineage>
        <taxon>Eukaryota</taxon>
        <taxon>Fungi</taxon>
        <taxon>Dikarya</taxon>
        <taxon>Ascomycota</taxon>
        <taxon>Pezizomycotina</taxon>
        <taxon>Dothideomycetes</taxon>
        <taxon>Pleosporomycetidae</taxon>
        <taxon>Pleosporales</taxon>
        <taxon>Pleosporineae</taxon>
        <taxon>Pleosporaceae</taxon>
        <taxon>Bipolaris</taxon>
    </lineage>
</organism>
<keyword evidence="2" id="KW-1185">Reference proteome</keyword>
<dbReference type="RefSeq" id="XP_007697180.1">
    <property type="nucleotide sequence ID" value="XM_007698990.1"/>
</dbReference>
<dbReference type="OMA" id="RHEMIIM"/>